<dbReference type="OrthoDB" id="417752at2759"/>
<dbReference type="STRING" id="312017.Q23JB8"/>
<evidence type="ECO:0000256" key="1">
    <source>
        <dbReference type="ARBA" id="ARBA00022741"/>
    </source>
</evidence>
<feature type="domain" description="UvrD-like helicase ATP-binding" evidence="9">
    <location>
        <begin position="158"/>
        <end position="219"/>
    </location>
</feature>
<evidence type="ECO:0000256" key="4">
    <source>
        <dbReference type="ARBA" id="ARBA00022840"/>
    </source>
</evidence>
<keyword evidence="1" id="KW-0547">Nucleotide-binding</keyword>
<evidence type="ECO:0000256" key="7">
    <source>
        <dbReference type="ARBA" id="ARBA00034808"/>
    </source>
</evidence>
<feature type="domain" description="UvrD-like helicase ATP-binding" evidence="9">
    <location>
        <begin position="20"/>
        <end position="139"/>
    </location>
</feature>
<dbReference type="SUPFAM" id="SSF52540">
    <property type="entry name" value="P-loop containing nucleoside triphosphate hydrolases"/>
    <property type="match status" value="1"/>
</dbReference>
<feature type="domain" description="UvrD-like helicase C-terminal" evidence="10">
    <location>
        <begin position="369"/>
        <end position="441"/>
    </location>
</feature>
<dbReference type="InterPro" id="IPR027417">
    <property type="entry name" value="P-loop_NTPase"/>
</dbReference>
<dbReference type="AlphaFoldDB" id="Q23JB8"/>
<evidence type="ECO:0000259" key="10">
    <source>
        <dbReference type="Pfam" id="PF13361"/>
    </source>
</evidence>
<proteinExistence type="predicted"/>
<evidence type="ECO:0000256" key="6">
    <source>
        <dbReference type="ARBA" id="ARBA00034617"/>
    </source>
</evidence>
<evidence type="ECO:0000313" key="11">
    <source>
        <dbReference type="EMBL" id="EAR96586.2"/>
    </source>
</evidence>
<dbReference type="InParanoid" id="Q23JB8"/>
<dbReference type="PANTHER" id="PTHR11070:SF30">
    <property type="entry name" value="F-BOX DNA HELICASE 1"/>
    <property type="match status" value="1"/>
</dbReference>
<evidence type="ECO:0000256" key="5">
    <source>
        <dbReference type="ARBA" id="ARBA00023235"/>
    </source>
</evidence>
<reference evidence="12" key="1">
    <citation type="journal article" date="2006" name="PLoS Biol.">
        <title>Macronuclear genome sequence of the ciliate Tetrahymena thermophila, a model eukaryote.</title>
        <authorList>
            <person name="Eisen J.A."/>
            <person name="Coyne R.S."/>
            <person name="Wu M."/>
            <person name="Wu D."/>
            <person name="Thiagarajan M."/>
            <person name="Wortman J.R."/>
            <person name="Badger J.H."/>
            <person name="Ren Q."/>
            <person name="Amedeo P."/>
            <person name="Jones K.M."/>
            <person name="Tallon L.J."/>
            <person name="Delcher A.L."/>
            <person name="Salzberg S.L."/>
            <person name="Silva J.C."/>
            <person name="Haas B.J."/>
            <person name="Majoros W.H."/>
            <person name="Farzad M."/>
            <person name="Carlton J.M."/>
            <person name="Smith R.K. Jr."/>
            <person name="Garg J."/>
            <person name="Pearlman R.E."/>
            <person name="Karrer K.M."/>
            <person name="Sun L."/>
            <person name="Manning G."/>
            <person name="Elde N.C."/>
            <person name="Turkewitz A.P."/>
            <person name="Asai D.J."/>
            <person name="Wilkes D.E."/>
            <person name="Wang Y."/>
            <person name="Cai H."/>
            <person name="Collins K."/>
            <person name="Stewart B.A."/>
            <person name="Lee S.R."/>
            <person name="Wilamowska K."/>
            <person name="Weinberg Z."/>
            <person name="Ruzzo W.L."/>
            <person name="Wloga D."/>
            <person name="Gaertig J."/>
            <person name="Frankel J."/>
            <person name="Tsao C.-C."/>
            <person name="Gorovsky M.A."/>
            <person name="Keeling P.J."/>
            <person name="Waller R.F."/>
            <person name="Patron N.J."/>
            <person name="Cherry J.M."/>
            <person name="Stover N.A."/>
            <person name="Krieger C.J."/>
            <person name="del Toro C."/>
            <person name="Ryder H.F."/>
            <person name="Williamson S.C."/>
            <person name="Barbeau R.A."/>
            <person name="Hamilton E.P."/>
            <person name="Orias E."/>
        </authorList>
    </citation>
    <scope>NUCLEOTIDE SEQUENCE [LARGE SCALE GENOMIC DNA]</scope>
    <source>
        <strain evidence="12">SB210</strain>
    </source>
</reference>
<dbReference type="PANTHER" id="PTHR11070">
    <property type="entry name" value="UVRD / RECB / PCRA DNA HELICASE FAMILY MEMBER"/>
    <property type="match status" value="1"/>
</dbReference>
<dbReference type="Pfam" id="PF00580">
    <property type="entry name" value="UvrD-helicase"/>
    <property type="match status" value="2"/>
</dbReference>
<keyword evidence="2" id="KW-0378">Hydrolase</keyword>
<dbReference type="InterPro" id="IPR014017">
    <property type="entry name" value="DNA_helicase_UvrD-like_C"/>
</dbReference>
<gene>
    <name evidence="11" type="ORF">TTHERM_00490540</name>
</gene>
<keyword evidence="5" id="KW-0413">Isomerase</keyword>
<dbReference type="Gene3D" id="3.40.50.300">
    <property type="entry name" value="P-loop containing nucleotide triphosphate hydrolases"/>
    <property type="match status" value="2"/>
</dbReference>
<dbReference type="Proteomes" id="UP000009168">
    <property type="component" value="Unassembled WGS sequence"/>
</dbReference>
<comment type="catalytic activity">
    <reaction evidence="6">
        <text>Couples ATP hydrolysis with the unwinding of duplex DNA by translocating in the 3'-5' direction.</text>
        <dbReference type="EC" id="5.6.2.4"/>
    </reaction>
</comment>
<keyword evidence="4" id="KW-0067">ATP-binding</keyword>
<evidence type="ECO:0000256" key="2">
    <source>
        <dbReference type="ARBA" id="ARBA00022801"/>
    </source>
</evidence>
<dbReference type="RefSeq" id="XP_001016831.2">
    <property type="nucleotide sequence ID" value="XM_001016831.2"/>
</dbReference>
<evidence type="ECO:0000313" key="12">
    <source>
        <dbReference type="Proteomes" id="UP000009168"/>
    </source>
</evidence>
<keyword evidence="12" id="KW-1185">Reference proteome</keyword>
<dbReference type="GO" id="GO:0016787">
    <property type="term" value="F:hydrolase activity"/>
    <property type="evidence" value="ECO:0007669"/>
    <property type="project" value="UniProtKB-KW"/>
</dbReference>
<dbReference type="GO" id="GO:0043138">
    <property type="term" value="F:3'-5' DNA helicase activity"/>
    <property type="evidence" value="ECO:0007669"/>
    <property type="project" value="UniProtKB-EC"/>
</dbReference>
<evidence type="ECO:0000256" key="8">
    <source>
        <dbReference type="ARBA" id="ARBA00048988"/>
    </source>
</evidence>
<accession>Q23JB8</accession>
<dbReference type="EC" id="5.6.2.4" evidence="7"/>
<dbReference type="GO" id="GO:0003677">
    <property type="term" value="F:DNA binding"/>
    <property type="evidence" value="ECO:0007669"/>
    <property type="project" value="InterPro"/>
</dbReference>
<evidence type="ECO:0000256" key="3">
    <source>
        <dbReference type="ARBA" id="ARBA00022806"/>
    </source>
</evidence>
<dbReference type="GO" id="GO:0005524">
    <property type="term" value="F:ATP binding"/>
    <property type="evidence" value="ECO:0007669"/>
    <property type="project" value="UniProtKB-KW"/>
</dbReference>
<dbReference type="GO" id="GO:0000725">
    <property type="term" value="P:recombinational repair"/>
    <property type="evidence" value="ECO:0007669"/>
    <property type="project" value="TreeGrafter"/>
</dbReference>
<keyword evidence="3 11" id="KW-0347">Helicase</keyword>
<evidence type="ECO:0000259" key="9">
    <source>
        <dbReference type="Pfam" id="PF00580"/>
    </source>
</evidence>
<sequence length="502" mass="58956">MQIEKQAILNSNKKAEFSLTDEQLKFILAPKNRDIKVTACAGSGKTECALQFIKSAIDEGQDPRNICITTFNIQASVDMKKRAIQLLGKKNANKIEIINFDKIIFKLYKQIKKIKSNINNEFINNNKNNYQKQVIDITLVEKQFEVYINLQDLSFTKYFQSKKLVVFDEFQDINQLHYDILMLFKKVGNSVLVVLGDEAQNIYEFRGSNFKYLNQIVEDVNRENKKIYSNEDYNMLEFKLTTNFRCSSKITDFANDIIRYFKTIKSNNMISFEDLNSGKEIKKCDIKPSLIAYPKPFNLVQDIIIQIRELIKNNSFSYKDFAIISPTTFTLFQVELFLQRHNYFEPETEIPFWSFIGKSRDFGYKYEYQADKIMILTGHKSKGLQWKVVFEVGMEDNLFPLSFTRKVEDGQDYLNKVEESKRLFYVMSTRASQFLYISYISHNNKDQLQYYACRFLNAIDKNKINFIGYAGIQPDMENSTSINTQELQSLYQIFEIILKKIH</sequence>
<dbReference type="InterPro" id="IPR000212">
    <property type="entry name" value="DNA_helicase_UvrD/REP"/>
</dbReference>
<dbReference type="Pfam" id="PF13361">
    <property type="entry name" value="UvrD_C"/>
    <property type="match status" value="1"/>
</dbReference>
<dbReference type="KEGG" id="tet:TTHERM_00490540"/>
<dbReference type="HOGENOM" id="CLU_357001_0_0_1"/>
<dbReference type="eggNOG" id="ENOG502RE2I">
    <property type="taxonomic scope" value="Eukaryota"/>
</dbReference>
<dbReference type="GeneID" id="7838687"/>
<comment type="catalytic activity">
    <reaction evidence="8">
        <text>ATP + H2O = ADP + phosphate + H(+)</text>
        <dbReference type="Rhea" id="RHEA:13065"/>
        <dbReference type="ChEBI" id="CHEBI:15377"/>
        <dbReference type="ChEBI" id="CHEBI:15378"/>
        <dbReference type="ChEBI" id="CHEBI:30616"/>
        <dbReference type="ChEBI" id="CHEBI:43474"/>
        <dbReference type="ChEBI" id="CHEBI:456216"/>
        <dbReference type="EC" id="5.6.2.4"/>
    </reaction>
</comment>
<name>Q23JB8_TETTS</name>
<dbReference type="EMBL" id="GG662691">
    <property type="protein sequence ID" value="EAR96586.2"/>
    <property type="molecule type" value="Genomic_DNA"/>
</dbReference>
<organism evidence="11 12">
    <name type="scientific">Tetrahymena thermophila (strain SB210)</name>
    <dbReference type="NCBI Taxonomy" id="312017"/>
    <lineage>
        <taxon>Eukaryota</taxon>
        <taxon>Sar</taxon>
        <taxon>Alveolata</taxon>
        <taxon>Ciliophora</taxon>
        <taxon>Intramacronucleata</taxon>
        <taxon>Oligohymenophorea</taxon>
        <taxon>Hymenostomatida</taxon>
        <taxon>Tetrahymenina</taxon>
        <taxon>Tetrahymenidae</taxon>
        <taxon>Tetrahymena</taxon>
    </lineage>
</organism>
<protein>
    <recommendedName>
        <fullName evidence="7">DNA 3'-5' helicase</fullName>
        <ecNumber evidence="7">5.6.2.4</ecNumber>
    </recommendedName>
</protein>
<dbReference type="InterPro" id="IPR014016">
    <property type="entry name" value="UvrD-like_ATP-bd"/>
</dbReference>